<name>A0A7Y0L423_9FIRM</name>
<evidence type="ECO:0000313" key="1">
    <source>
        <dbReference type="EMBL" id="NMP22693.1"/>
    </source>
</evidence>
<accession>A0A7Y0L423</accession>
<dbReference type="RefSeq" id="WP_169099230.1">
    <property type="nucleotide sequence ID" value="NZ_JABBVZ010000028.1"/>
</dbReference>
<evidence type="ECO:0000313" key="2">
    <source>
        <dbReference type="Proteomes" id="UP000533476"/>
    </source>
</evidence>
<dbReference type="EMBL" id="JABBVZ010000028">
    <property type="protein sequence ID" value="NMP22693.1"/>
    <property type="molecule type" value="Genomic_DNA"/>
</dbReference>
<proteinExistence type="predicted"/>
<dbReference type="AlphaFoldDB" id="A0A7Y0L423"/>
<comment type="caution">
    <text evidence="1">The sequence shown here is derived from an EMBL/GenBank/DDBJ whole genome shotgun (WGS) entry which is preliminary data.</text>
</comment>
<reference evidence="1 2" key="1">
    <citation type="submission" date="2020-04" db="EMBL/GenBank/DDBJ databases">
        <authorList>
            <person name="Zhang R."/>
            <person name="Schippers A."/>
        </authorList>
    </citation>
    <scope>NUCLEOTIDE SEQUENCE [LARGE SCALE GENOMIC DNA]</scope>
    <source>
        <strain evidence="1 2">DSM 109850</strain>
    </source>
</reference>
<organism evidence="1 2">
    <name type="scientific">Sulfobacillus harzensis</name>
    <dbReference type="NCBI Taxonomy" id="2729629"/>
    <lineage>
        <taxon>Bacteria</taxon>
        <taxon>Bacillati</taxon>
        <taxon>Bacillota</taxon>
        <taxon>Clostridia</taxon>
        <taxon>Eubacteriales</taxon>
        <taxon>Clostridiales Family XVII. Incertae Sedis</taxon>
        <taxon>Sulfobacillus</taxon>
    </lineage>
</organism>
<sequence length="313" mass="34126">MNTVGDSGFAQYKSTITGGMSQFLAGNQAKLASMVTDLHDLVYVANYMVEEGKLFEPPNAALSGLPTLYARVCHGLWGALGCVQMGALAETASTLRNLFEADISVQFMLASPSARSQLFGEFQTAQQYYHLKGIEEVEQATGTQVPFGPSAQERSRVKANWNTVKNQFPERPVSQWWWWEFAKQQPDGGVKALAGKQQVSCSLKTVCKELDKSRSDYKYTERYARMYSAFSIPVHPSSQQVRAMLGPTGNPTLGPSFNSTLAQVVGLLGHLAAGTLDDIIGAFKHPSAPWAHAHLHAIAARFVSDAQSIEGFS</sequence>
<dbReference type="Proteomes" id="UP000533476">
    <property type="component" value="Unassembled WGS sequence"/>
</dbReference>
<keyword evidence="2" id="KW-1185">Reference proteome</keyword>
<protein>
    <submittedName>
        <fullName evidence="1">Uncharacterized protein</fullName>
    </submittedName>
</protein>
<gene>
    <name evidence="1" type="ORF">HIJ39_10050</name>
</gene>